<name>A0A8K0KTC4_LADFU</name>
<evidence type="ECO:0000313" key="3">
    <source>
        <dbReference type="Proteomes" id="UP000792457"/>
    </source>
</evidence>
<dbReference type="EMBL" id="KZ309653">
    <property type="protein sequence ID" value="KAG8239456.1"/>
    <property type="molecule type" value="Genomic_DNA"/>
</dbReference>
<reference evidence="2" key="2">
    <citation type="submission" date="2017-10" db="EMBL/GenBank/DDBJ databases">
        <title>Ladona fulva Genome sequencing and assembly.</title>
        <authorList>
            <person name="Murali S."/>
            <person name="Richards S."/>
            <person name="Bandaranaike D."/>
            <person name="Bellair M."/>
            <person name="Blankenburg K."/>
            <person name="Chao H."/>
            <person name="Dinh H."/>
            <person name="Doddapaneni H."/>
            <person name="Dugan-Rocha S."/>
            <person name="Elkadiri S."/>
            <person name="Gnanaolivu R."/>
            <person name="Hernandez B."/>
            <person name="Skinner E."/>
            <person name="Javaid M."/>
            <person name="Lee S."/>
            <person name="Li M."/>
            <person name="Ming W."/>
            <person name="Munidasa M."/>
            <person name="Muniz J."/>
            <person name="Nguyen L."/>
            <person name="Hughes D."/>
            <person name="Osuji N."/>
            <person name="Pu L.-L."/>
            <person name="Puazo M."/>
            <person name="Qu C."/>
            <person name="Quiroz J."/>
            <person name="Raj R."/>
            <person name="Weissenberger G."/>
            <person name="Xin Y."/>
            <person name="Zou X."/>
            <person name="Han Y."/>
            <person name="Worley K."/>
            <person name="Muzny D."/>
            <person name="Gibbs R."/>
        </authorList>
    </citation>
    <scope>NUCLEOTIDE SEQUENCE</scope>
    <source>
        <strain evidence="2">Sampled in the wild</strain>
    </source>
</reference>
<reference evidence="2" key="1">
    <citation type="submission" date="2013-04" db="EMBL/GenBank/DDBJ databases">
        <authorList>
            <person name="Qu J."/>
            <person name="Murali S.C."/>
            <person name="Bandaranaike D."/>
            <person name="Bellair M."/>
            <person name="Blankenburg K."/>
            <person name="Chao H."/>
            <person name="Dinh H."/>
            <person name="Doddapaneni H."/>
            <person name="Downs B."/>
            <person name="Dugan-Rocha S."/>
            <person name="Elkadiri S."/>
            <person name="Gnanaolivu R.D."/>
            <person name="Hernandez B."/>
            <person name="Javaid M."/>
            <person name="Jayaseelan J.C."/>
            <person name="Lee S."/>
            <person name="Li M."/>
            <person name="Ming W."/>
            <person name="Munidasa M."/>
            <person name="Muniz J."/>
            <person name="Nguyen L."/>
            <person name="Ongeri F."/>
            <person name="Osuji N."/>
            <person name="Pu L.-L."/>
            <person name="Puazo M."/>
            <person name="Qu C."/>
            <person name="Quiroz J."/>
            <person name="Raj R."/>
            <person name="Weissenberger G."/>
            <person name="Xin Y."/>
            <person name="Zou X."/>
            <person name="Han Y."/>
            <person name="Richards S."/>
            <person name="Worley K."/>
            <person name="Muzny D."/>
            <person name="Gibbs R."/>
        </authorList>
    </citation>
    <scope>NUCLEOTIDE SEQUENCE</scope>
    <source>
        <strain evidence="2">Sampled in the wild</strain>
    </source>
</reference>
<protein>
    <submittedName>
        <fullName evidence="2">Uncharacterized protein</fullName>
    </submittedName>
</protein>
<sequence>MRWPEARSFSGEARAKAAAATQAALKALLWLRQQGRVTKEGNINFSSAAAATAAVAFRHGEPESRPGKRESASSNGVAAGATVVATLAPLDPSAMRESEKLLERYHKEVEPLLTEKKGQGRGSDSLHIYRRCTTEEEDGTALSEDDGSS</sequence>
<dbReference type="Gene3D" id="3.30.160.20">
    <property type="match status" value="1"/>
</dbReference>
<feature type="compositionally biased region" description="Basic and acidic residues" evidence="1">
    <location>
        <begin position="58"/>
        <end position="71"/>
    </location>
</feature>
<gene>
    <name evidence="2" type="ORF">J437_LFUL017590</name>
</gene>
<accession>A0A8K0KTC4</accession>
<evidence type="ECO:0000256" key="1">
    <source>
        <dbReference type="SAM" id="MobiDB-lite"/>
    </source>
</evidence>
<keyword evidence="3" id="KW-1185">Reference proteome</keyword>
<proteinExistence type="predicted"/>
<feature type="region of interest" description="Disordered" evidence="1">
    <location>
        <begin position="110"/>
        <end position="149"/>
    </location>
</feature>
<evidence type="ECO:0000313" key="2">
    <source>
        <dbReference type="EMBL" id="KAG8239456.1"/>
    </source>
</evidence>
<feature type="region of interest" description="Disordered" evidence="1">
    <location>
        <begin position="57"/>
        <end position="77"/>
    </location>
</feature>
<organism evidence="2 3">
    <name type="scientific">Ladona fulva</name>
    <name type="common">Scarce chaser dragonfly</name>
    <name type="synonym">Libellula fulva</name>
    <dbReference type="NCBI Taxonomy" id="123851"/>
    <lineage>
        <taxon>Eukaryota</taxon>
        <taxon>Metazoa</taxon>
        <taxon>Ecdysozoa</taxon>
        <taxon>Arthropoda</taxon>
        <taxon>Hexapoda</taxon>
        <taxon>Insecta</taxon>
        <taxon>Pterygota</taxon>
        <taxon>Palaeoptera</taxon>
        <taxon>Odonata</taxon>
        <taxon>Epiprocta</taxon>
        <taxon>Anisoptera</taxon>
        <taxon>Libelluloidea</taxon>
        <taxon>Libellulidae</taxon>
        <taxon>Ladona</taxon>
    </lineage>
</organism>
<dbReference type="AlphaFoldDB" id="A0A8K0KTC4"/>
<comment type="caution">
    <text evidence="2">The sequence shown here is derived from an EMBL/GenBank/DDBJ whole genome shotgun (WGS) entry which is preliminary data.</text>
</comment>
<feature type="compositionally biased region" description="Acidic residues" evidence="1">
    <location>
        <begin position="135"/>
        <end position="149"/>
    </location>
</feature>
<feature type="non-terminal residue" evidence="2">
    <location>
        <position position="1"/>
    </location>
</feature>
<dbReference type="Proteomes" id="UP000792457">
    <property type="component" value="Unassembled WGS sequence"/>
</dbReference>